<sequence>MKKTALVALGLGVAYLMRNEESRNKMMKQLDSFAGSSSTK</sequence>
<dbReference type="EMBL" id="JAUBDH010000001">
    <property type="protein sequence ID" value="MDW0108470.1"/>
    <property type="molecule type" value="Genomic_DNA"/>
</dbReference>
<evidence type="ECO:0000313" key="1">
    <source>
        <dbReference type="EMBL" id="MDW0108470.1"/>
    </source>
</evidence>
<comment type="caution">
    <text evidence="1">The sequence shown here is derived from an EMBL/GenBank/DDBJ whole genome shotgun (WGS) entry which is preliminary data.</text>
</comment>
<dbReference type="RefSeq" id="WP_317933660.1">
    <property type="nucleotide sequence ID" value="NZ_JAUBDH010000001.1"/>
</dbReference>
<reference evidence="1 2" key="1">
    <citation type="submission" date="2023-06" db="EMBL/GenBank/DDBJ databases">
        <title>Sporosarcina sp. nov., isolated from Korean traditional fermented seafood 'Jeotgal'.</title>
        <authorList>
            <person name="Yang A.-I."/>
            <person name="Shin N.-R."/>
        </authorList>
    </citation>
    <scope>NUCLEOTIDE SEQUENCE [LARGE SCALE GENOMIC DNA]</scope>
    <source>
        <strain evidence="1 2">KCTC3840</strain>
    </source>
</reference>
<gene>
    <name evidence="1" type="ORF">QT716_00245</name>
</gene>
<organism evidence="1 2">
    <name type="scientific">Sporosarcina aquimarina</name>
    <dbReference type="NCBI Taxonomy" id="114975"/>
    <lineage>
        <taxon>Bacteria</taxon>
        <taxon>Bacillati</taxon>
        <taxon>Bacillota</taxon>
        <taxon>Bacilli</taxon>
        <taxon>Bacillales</taxon>
        <taxon>Caryophanaceae</taxon>
        <taxon>Sporosarcina</taxon>
    </lineage>
</organism>
<keyword evidence="2" id="KW-1185">Reference proteome</keyword>
<evidence type="ECO:0000313" key="2">
    <source>
        <dbReference type="Proteomes" id="UP001280629"/>
    </source>
</evidence>
<proteinExistence type="predicted"/>
<evidence type="ECO:0008006" key="3">
    <source>
        <dbReference type="Google" id="ProtNLM"/>
    </source>
</evidence>
<dbReference type="Proteomes" id="UP001280629">
    <property type="component" value="Unassembled WGS sequence"/>
</dbReference>
<protein>
    <recommendedName>
        <fullName evidence="3">YtxH domain-containing protein</fullName>
    </recommendedName>
</protein>
<name>A0ABU4FUT0_9BACL</name>
<accession>A0ABU4FUT0</accession>